<protein>
    <submittedName>
        <fullName evidence="1">ADP-ribosylglycohydrolase family protein</fullName>
    </submittedName>
</protein>
<dbReference type="InterPro" id="IPR036705">
    <property type="entry name" value="Ribosyl_crysJ1_sf"/>
</dbReference>
<comment type="caution">
    <text evidence="1">The sequence shown here is derived from an EMBL/GenBank/DDBJ whole genome shotgun (WGS) entry which is preliminary data.</text>
</comment>
<dbReference type="InterPro" id="IPR005502">
    <property type="entry name" value="Ribosyl_crysJ1"/>
</dbReference>
<dbReference type="Proteomes" id="UP001432401">
    <property type="component" value="Unassembled WGS sequence"/>
</dbReference>
<accession>A0ABV1ZXN1</accession>
<dbReference type="RefSeq" id="WP_344183334.1">
    <property type="nucleotide sequence ID" value="NZ_JBEQNA010000023.1"/>
</dbReference>
<evidence type="ECO:0000313" key="1">
    <source>
        <dbReference type="EMBL" id="MES0835798.1"/>
    </source>
</evidence>
<keyword evidence="2" id="KW-1185">Reference proteome</keyword>
<dbReference type="Gene3D" id="1.10.4080.10">
    <property type="entry name" value="ADP-ribosylation/Crystallin J1"/>
    <property type="match status" value="1"/>
</dbReference>
<organism evidence="1 2">
    <name type="scientific">Nocardiopsis tropica</name>
    <dbReference type="NCBI Taxonomy" id="109330"/>
    <lineage>
        <taxon>Bacteria</taxon>
        <taxon>Bacillati</taxon>
        <taxon>Actinomycetota</taxon>
        <taxon>Actinomycetes</taxon>
        <taxon>Streptosporangiales</taxon>
        <taxon>Nocardiopsidaceae</taxon>
        <taxon>Nocardiopsis</taxon>
    </lineage>
</organism>
<dbReference type="Pfam" id="PF03747">
    <property type="entry name" value="ADP_ribosyl_GH"/>
    <property type="match status" value="1"/>
</dbReference>
<name>A0ABV1ZXN1_9ACTN</name>
<dbReference type="EMBL" id="JBEQNB010000009">
    <property type="protein sequence ID" value="MES0835798.1"/>
    <property type="molecule type" value="Genomic_DNA"/>
</dbReference>
<proteinExistence type="predicted"/>
<dbReference type="SUPFAM" id="SSF101478">
    <property type="entry name" value="ADP-ribosylglycohydrolase"/>
    <property type="match status" value="1"/>
</dbReference>
<sequence length="344" mass="35374">MRSETARGALLGLAMGDALGLPAQFHRRVRSGWGRDILWQKNAELDAQRVSRPLLPFALSGDEGSPLSGTDDAETAATAALVLLEAEAHDTASLFARWRAHYVDTEDVWCGVAERGAAVHALRGAVPPTTGTDNPVHWDDAAVPAAVAVGLLRAGDADAAALLAGDYASITHSRDGLWAARAMAHAVASLAGGAPLEIALAGARRTVPADSWLGRGLDRADALVDGAADAFTAVPDLVDAFGRARYSHGGVAPETLPTAFAITRLVGGDLAAGLQAAALLPRQADSMPAMVGALCGAVGGERAVPAAWRERVDLLEGVLLPRVAGVRLTELADRLVAAGAGVLR</sequence>
<evidence type="ECO:0000313" key="2">
    <source>
        <dbReference type="Proteomes" id="UP001432401"/>
    </source>
</evidence>
<gene>
    <name evidence="1" type="ORF">ABUK86_18625</name>
</gene>
<reference evidence="1 2" key="1">
    <citation type="submission" date="2024-06" db="EMBL/GenBank/DDBJ databases">
        <authorList>
            <person name="Bataeva Y.V."/>
            <person name="Grigorian L.N."/>
            <person name="Solomentsev V.I."/>
        </authorList>
    </citation>
    <scope>NUCLEOTIDE SEQUENCE [LARGE SCALE GENOMIC DNA]</scope>
    <source>
        <strain evidence="2">SCPM-O-B-12605 (RCAM04882)</strain>
    </source>
</reference>